<gene>
    <name evidence="7" type="ORF">EV675_3594</name>
</gene>
<dbReference type="GO" id="GO:0030976">
    <property type="term" value="F:thiamine pyrophosphate binding"/>
    <property type="evidence" value="ECO:0007669"/>
    <property type="project" value="InterPro"/>
</dbReference>
<dbReference type="Pfam" id="PF02776">
    <property type="entry name" value="TPP_enzyme_N"/>
    <property type="match status" value="1"/>
</dbReference>
<dbReference type="InterPro" id="IPR029061">
    <property type="entry name" value="THDP-binding"/>
</dbReference>
<dbReference type="Pfam" id="PF00205">
    <property type="entry name" value="TPP_enzyme_M"/>
    <property type="match status" value="1"/>
</dbReference>
<evidence type="ECO:0000259" key="4">
    <source>
        <dbReference type="Pfam" id="PF00205"/>
    </source>
</evidence>
<evidence type="ECO:0000256" key="2">
    <source>
        <dbReference type="ARBA" id="ARBA00023052"/>
    </source>
</evidence>
<dbReference type="GO" id="GO:0000287">
    <property type="term" value="F:magnesium ion binding"/>
    <property type="evidence" value="ECO:0007669"/>
    <property type="project" value="InterPro"/>
</dbReference>
<reference evidence="7 8" key="1">
    <citation type="submission" date="2019-02" db="EMBL/GenBank/DDBJ databases">
        <title>Genomic Encyclopedia of Type Strains, Phase IV (KMG-IV): sequencing the most valuable type-strain genomes for metagenomic binning, comparative biology and taxonomic classification.</title>
        <authorList>
            <person name="Goeker M."/>
        </authorList>
    </citation>
    <scope>NUCLEOTIDE SEQUENCE [LARGE SCALE GENOMIC DNA]</scope>
    <source>
        <strain evidence="7 8">K24</strain>
    </source>
</reference>
<dbReference type="InterPro" id="IPR012001">
    <property type="entry name" value="Thiamin_PyroP_enz_TPP-bd_dom"/>
</dbReference>
<evidence type="ECO:0000313" key="8">
    <source>
        <dbReference type="Proteomes" id="UP000292445"/>
    </source>
</evidence>
<dbReference type="InterPro" id="IPR011766">
    <property type="entry name" value="TPP_enzyme_TPP-bd"/>
</dbReference>
<dbReference type="PANTHER" id="PTHR18968">
    <property type="entry name" value="THIAMINE PYROPHOSPHATE ENZYMES"/>
    <property type="match status" value="1"/>
</dbReference>
<evidence type="ECO:0000256" key="1">
    <source>
        <dbReference type="ARBA" id="ARBA00007812"/>
    </source>
</evidence>
<comment type="caution">
    <text evidence="7">The sequence shown here is derived from an EMBL/GenBank/DDBJ whole genome shotgun (WGS) entry which is preliminary data.</text>
</comment>
<dbReference type="GO" id="GO:0005948">
    <property type="term" value="C:acetolactate synthase complex"/>
    <property type="evidence" value="ECO:0007669"/>
    <property type="project" value="TreeGrafter"/>
</dbReference>
<organism evidence="7 8">
    <name type="scientific">Pigmentiphaga kullae</name>
    <dbReference type="NCBI Taxonomy" id="151784"/>
    <lineage>
        <taxon>Bacteria</taxon>
        <taxon>Pseudomonadati</taxon>
        <taxon>Pseudomonadota</taxon>
        <taxon>Betaproteobacteria</taxon>
        <taxon>Burkholderiales</taxon>
        <taxon>Alcaligenaceae</taxon>
        <taxon>Pigmentiphaga</taxon>
    </lineage>
</organism>
<evidence type="ECO:0000259" key="5">
    <source>
        <dbReference type="Pfam" id="PF02775"/>
    </source>
</evidence>
<dbReference type="Gene3D" id="3.40.50.1220">
    <property type="entry name" value="TPP-binding domain"/>
    <property type="match status" value="1"/>
</dbReference>
<comment type="similarity">
    <text evidence="1 3">Belongs to the TPP enzyme family.</text>
</comment>
<dbReference type="OrthoDB" id="2254214at2"/>
<accession>A0A4Q7ND51</accession>
<dbReference type="PANTHER" id="PTHR18968:SF164">
    <property type="entry name" value="PYRUVATE DECARBOXYLASE"/>
    <property type="match status" value="1"/>
</dbReference>
<dbReference type="GO" id="GO:0009099">
    <property type="term" value="P:L-valine biosynthetic process"/>
    <property type="evidence" value="ECO:0007669"/>
    <property type="project" value="TreeGrafter"/>
</dbReference>
<dbReference type="InterPro" id="IPR012000">
    <property type="entry name" value="Thiamin_PyroP_enz_cen_dom"/>
</dbReference>
<dbReference type="GO" id="GO:0003984">
    <property type="term" value="F:acetolactate synthase activity"/>
    <property type="evidence" value="ECO:0007669"/>
    <property type="project" value="TreeGrafter"/>
</dbReference>
<dbReference type="InterPro" id="IPR029035">
    <property type="entry name" value="DHS-like_NAD/FAD-binding_dom"/>
</dbReference>
<dbReference type="GO" id="GO:0009097">
    <property type="term" value="P:isoleucine biosynthetic process"/>
    <property type="evidence" value="ECO:0007669"/>
    <property type="project" value="TreeGrafter"/>
</dbReference>
<name>A0A4Q7ND51_9BURK</name>
<dbReference type="SUPFAM" id="SSF52518">
    <property type="entry name" value="Thiamin diphosphate-binding fold (THDP-binding)"/>
    <property type="match status" value="2"/>
</dbReference>
<keyword evidence="8" id="KW-1185">Reference proteome</keyword>
<feature type="domain" description="Thiamine pyrophosphate enzyme TPP-binding" evidence="5">
    <location>
        <begin position="417"/>
        <end position="564"/>
    </location>
</feature>
<dbReference type="Gene3D" id="3.40.50.970">
    <property type="match status" value="2"/>
</dbReference>
<dbReference type="EMBL" id="SGXC01000002">
    <property type="protein sequence ID" value="RZS80981.1"/>
    <property type="molecule type" value="Genomic_DNA"/>
</dbReference>
<evidence type="ECO:0000259" key="6">
    <source>
        <dbReference type="Pfam" id="PF02776"/>
    </source>
</evidence>
<proteinExistence type="inferred from homology"/>
<dbReference type="RefSeq" id="WP_130358576.1">
    <property type="nucleotide sequence ID" value="NZ_SGXC01000002.1"/>
</dbReference>
<dbReference type="SUPFAM" id="SSF52467">
    <property type="entry name" value="DHS-like NAD/FAD-binding domain"/>
    <property type="match status" value="1"/>
</dbReference>
<dbReference type="Proteomes" id="UP000292445">
    <property type="component" value="Unassembled WGS sequence"/>
</dbReference>
<dbReference type="PROSITE" id="PS00187">
    <property type="entry name" value="TPP_ENZYMES"/>
    <property type="match status" value="1"/>
</dbReference>
<feature type="domain" description="Thiamine pyrophosphate enzyme N-terminal TPP-binding" evidence="6">
    <location>
        <begin position="9"/>
        <end position="128"/>
    </location>
</feature>
<dbReference type="Pfam" id="PF02775">
    <property type="entry name" value="TPP_enzyme_C"/>
    <property type="match status" value="1"/>
</dbReference>
<protein>
    <submittedName>
        <fullName evidence="7">Acetolactate synthase-1/2/3 large subunit</fullName>
    </submittedName>
</protein>
<evidence type="ECO:0000256" key="3">
    <source>
        <dbReference type="RuleBase" id="RU362132"/>
    </source>
</evidence>
<dbReference type="InterPro" id="IPR000399">
    <property type="entry name" value="TPP-bd_CS"/>
</dbReference>
<keyword evidence="2 3" id="KW-0786">Thiamine pyrophosphate</keyword>
<dbReference type="GO" id="GO:0050660">
    <property type="term" value="F:flavin adenine dinucleotide binding"/>
    <property type="evidence" value="ECO:0007669"/>
    <property type="project" value="TreeGrafter"/>
</dbReference>
<feature type="domain" description="Thiamine pyrophosphate enzyme central" evidence="4">
    <location>
        <begin position="214"/>
        <end position="318"/>
    </location>
</feature>
<evidence type="ECO:0000313" key="7">
    <source>
        <dbReference type="EMBL" id="RZS80981.1"/>
    </source>
</evidence>
<dbReference type="NCBIfam" id="NF006203">
    <property type="entry name" value="PRK08327.1"/>
    <property type="match status" value="1"/>
</dbReference>
<sequence length="575" mass="62137">MTSQAVTVTAARRLLELAARLGVDYFFTNLGSDHPAFIEAFAAIDEAGGAMPRIVVCPHEMTALTAAHGYAMVTRRPQMVLVHVDVGTQNLGCSLHNAARGRVPAIIVAGLSPVTVSGDRTGARTEFIHYTQDAPRQHEIAAQYMKWTYELRAPEMLDSVLMRAVQVATTVPEGPIYLTGAREVWEGQAEPLSDEALAHWSPARLGGLREEAVAELHEALSQAMRPLVLTTYLGRNQDAVGRLVELSERLGLPVAEIAPQYVNFPGGHPHHVGYRRNALVAEADLILMLDVDVPWIVSRTQPAAGARLFHIDADPVKESMGFWHFPAHRSYLADSDYVLQQLLDYGRDRTQAVPDERRQWIAAARERVAAAPLPSLSVRQGGITVKQLTQAVGELVNARTVIVCEEPSGTETILSTLRLNRPGSYYVNGGSGLGWGINAAVGVKLADPQAEVIALSGDGSFLFGVPSSTYWVAQTYGAPILTVVYNNRGWNSPKVSTNLVHAQSTAQSKDRYWITVADGARLADIAAAASGAAAFRVSEGEALRATLREALEIVRGGRSAVVEVMLDPISEQVLA</sequence>
<dbReference type="InterPro" id="IPR045229">
    <property type="entry name" value="TPP_enz"/>
</dbReference>
<dbReference type="CDD" id="cd07035">
    <property type="entry name" value="TPP_PYR_POX_like"/>
    <property type="match status" value="1"/>
</dbReference>
<dbReference type="CDD" id="cd02002">
    <property type="entry name" value="TPP_BFDC"/>
    <property type="match status" value="1"/>
</dbReference>
<dbReference type="AlphaFoldDB" id="A0A4Q7ND51"/>